<protein>
    <submittedName>
        <fullName evidence="1">Uncharacterized protein</fullName>
    </submittedName>
</protein>
<reference evidence="1" key="1">
    <citation type="submission" date="2020-11" db="EMBL/GenBank/DDBJ databases">
        <authorList>
            <person name="Tran Van P."/>
        </authorList>
    </citation>
    <scope>NUCLEOTIDE SEQUENCE</scope>
</reference>
<proteinExistence type="predicted"/>
<evidence type="ECO:0000313" key="1">
    <source>
        <dbReference type="EMBL" id="CAD7456830.1"/>
    </source>
</evidence>
<organism evidence="1">
    <name type="scientific">Timema tahoe</name>
    <dbReference type="NCBI Taxonomy" id="61484"/>
    <lineage>
        <taxon>Eukaryota</taxon>
        <taxon>Metazoa</taxon>
        <taxon>Ecdysozoa</taxon>
        <taxon>Arthropoda</taxon>
        <taxon>Hexapoda</taxon>
        <taxon>Insecta</taxon>
        <taxon>Pterygota</taxon>
        <taxon>Neoptera</taxon>
        <taxon>Polyneoptera</taxon>
        <taxon>Phasmatodea</taxon>
        <taxon>Timematodea</taxon>
        <taxon>Timematoidea</taxon>
        <taxon>Timematidae</taxon>
        <taxon>Timema</taxon>
    </lineage>
</organism>
<sequence length="390" mass="43240">MKAATIITKGQLCDALLPDWSPLVRQSWSRPIHKYRGEKHIREKEPGWRRSYRHLEEERDREGNTGGIHVVFVRELVNCDVRRSKVLSSTGVLRAGMEAGPCCVLRAPPGHELEDDQIVPDPPGDCWPVEKGGPWGPNSFLDTWIQMQSIVSWKAVSVHKFCLASTVLESCSPAEGSITGQESGTPAKGSIKKQVPDRSLAVLEKDQVLDSSRAVLQKDQVLDSSLALLQLRNKYRTGVRQSYRRIKYRTVFWQSYLQKDQVPDRSLSSSRAEEGERGLLEEHWLAGNLQGVTGGTLADCESSGGYYSNTGYLGIFRGLLEEHWLAGNLQGVTGQYWLAGNLQGVTGQYWLAGNLQGVTGGTLASWESSGGYWTILASWESSGGYWRNTG</sequence>
<gene>
    <name evidence="1" type="ORF">TTEB3V08_LOCUS4845</name>
</gene>
<dbReference type="EMBL" id="OE001440">
    <property type="protein sequence ID" value="CAD7456830.1"/>
    <property type="molecule type" value="Genomic_DNA"/>
</dbReference>
<dbReference type="AlphaFoldDB" id="A0A7R9IEK2"/>
<accession>A0A7R9IEK2</accession>
<name>A0A7R9IEK2_9NEOP</name>